<keyword evidence="2" id="KW-1185">Reference proteome</keyword>
<reference evidence="2" key="1">
    <citation type="journal article" date="2019" name="Int. J. Syst. Evol. Microbiol.">
        <title>The Global Catalogue of Microorganisms (GCM) 10K type strain sequencing project: providing services to taxonomists for standard genome sequencing and annotation.</title>
        <authorList>
            <consortium name="The Broad Institute Genomics Platform"/>
            <consortium name="The Broad Institute Genome Sequencing Center for Infectious Disease"/>
            <person name="Wu L."/>
            <person name="Ma J."/>
        </authorList>
    </citation>
    <scope>NUCLEOTIDE SEQUENCE [LARGE SCALE GENOMIC DNA]</scope>
    <source>
        <strain evidence="2">KACC 11299</strain>
    </source>
</reference>
<dbReference type="Pfam" id="PF12784">
    <property type="entry name" value="PDDEXK_2"/>
    <property type="match status" value="1"/>
</dbReference>
<dbReference type="PANTHER" id="PTHR41317">
    <property type="entry name" value="PD-(D_E)XK NUCLEASE FAMILY TRANSPOSASE"/>
    <property type="match status" value="1"/>
</dbReference>
<comment type="caution">
    <text evidence="1">The sequence shown here is derived from an EMBL/GenBank/DDBJ whole genome shotgun (WGS) entry which is preliminary data.</text>
</comment>
<dbReference type="InterPro" id="IPR010106">
    <property type="entry name" value="RpnA"/>
</dbReference>
<dbReference type="NCBIfam" id="TIGR01784">
    <property type="entry name" value="T_den_put_tspse"/>
    <property type="match status" value="1"/>
</dbReference>
<dbReference type="PANTHER" id="PTHR41317:SF1">
    <property type="entry name" value="PD-(D_E)XK NUCLEASE FAMILY TRANSPOSASE"/>
    <property type="match status" value="1"/>
</dbReference>
<dbReference type="RefSeq" id="WP_381442849.1">
    <property type="nucleotide sequence ID" value="NZ_JBHSNP010000010.1"/>
</dbReference>
<dbReference type="Proteomes" id="UP001596071">
    <property type="component" value="Unassembled WGS sequence"/>
</dbReference>
<name>A0ABW0TXP9_9BACL</name>
<organism evidence="1 2">
    <name type="scientific">Sporosarcina koreensis</name>
    <dbReference type="NCBI Taxonomy" id="334735"/>
    <lineage>
        <taxon>Bacteria</taxon>
        <taxon>Bacillati</taxon>
        <taxon>Bacillota</taxon>
        <taxon>Bacilli</taxon>
        <taxon>Bacillales</taxon>
        <taxon>Caryophanaceae</taxon>
        <taxon>Sporosarcina</taxon>
    </lineage>
</organism>
<evidence type="ECO:0000313" key="2">
    <source>
        <dbReference type="Proteomes" id="UP001596071"/>
    </source>
</evidence>
<gene>
    <name evidence="1" type="ORF">ACFPTP_05560</name>
</gene>
<accession>A0ABW0TXP9</accession>
<sequence>MQLERHSAFNERMLYYWANLYSSQMKSSDSYGQLKKVIQIIISDFEMLPTRDIHSTFQLMEPMSGMIFSSHLEIHVIQLPKEHEKQLHDMSNLEKWLLFFKGDQEMKEEIAMESSAFKEAFEEIRKLSMDPDTVQLAINREIALRDHIQRLEDAENRGDKNARIEMVLKMYAKSSPLPFIAEISGFSVEEIKAIIEPQEK</sequence>
<evidence type="ECO:0000313" key="1">
    <source>
        <dbReference type="EMBL" id="MFC5602679.1"/>
    </source>
</evidence>
<protein>
    <submittedName>
        <fullName evidence="1">Rpn family recombination-promoting nuclease/putative transposase</fullName>
    </submittedName>
</protein>
<proteinExistence type="predicted"/>
<dbReference type="EMBL" id="JBHSNP010000010">
    <property type="protein sequence ID" value="MFC5602679.1"/>
    <property type="molecule type" value="Genomic_DNA"/>
</dbReference>